<dbReference type="GO" id="GO:0005576">
    <property type="term" value="C:extracellular region"/>
    <property type="evidence" value="ECO:0007669"/>
    <property type="project" value="UniProtKB-SubCell"/>
</dbReference>
<evidence type="ECO:0000256" key="4">
    <source>
        <dbReference type="ARBA" id="ARBA00022525"/>
    </source>
</evidence>
<feature type="domain" description="OBP47-like" evidence="7">
    <location>
        <begin position="74"/>
        <end position="216"/>
    </location>
</feature>
<proteinExistence type="inferred from homology"/>
<dbReference type="Gene3D" id="1.10.238.270">
    <property type="match status" value="1"/>
</dbReference>
<reference evidence="9" key="2">
    <citation type="submission" date="2018-07" db="EMBL/GenBank/DDBJ databases">
        <authorList>
            <person name="Quirk P.G."/>
            <person name="Krulwich T.A."/>
        </authorList>
    </citation>
    <scope>NUCLEOTIDE SEQUENCE</scope>
</reference>
<keyword evidence="6" id="KW-0552">Olfaction</keyword>
<protein>
    <submittedName>
        <fullName evidence="9">CSON005849 protein</fullName>
    </submittedName>
</protein>
<dbReference type="Pfam" id="PF22651">
    <property type="entry name" value="OBP47_like"/>
    <property type="match status" value="1"/>
</dbReference>
<keyword evidence="4" id="KW-0964">Secreted</keyword>
<dbReference type="EMBL" id="UFQS01000224">
    <property type="protein sequence ID" value="SSX01635.1"/>
    <property type="molecule type" value="Genomic_DNA"/>
</dbReference>
<dbReference type="VEuPathDB" id="VectorBase:CSON005849"/>
<evidence type="ECO:0000256" key="3">
    <source>
        <dbReference type="ARBA" id="ARBA00022448"/>
    </source>
</evidence>
<comment type="similarity">
    <text evidence="2">Belongs to the PBP/GOBP family.</text>
</comment>
<evidence type="ECO:0000256" key="1">
    <source>
        <dbReference type="ARBA" id="ARBA00004613"/>
    </source>
</evidence>
<dbReference type="AlphaFoldDB" id="A0A336LVQ2"/>
<keyword evidence="3" id="KW-0813">Transport</keyword>
<evidence type="ECO:0000256" key="5">
    <source>
        <dbReference type="ARBA" id="ARBA00022606"/>
    </source>
</evidence>
<dbReference type="EMBL" id="UFQT01000224">
    <property type="protein sequence ID" value="SSX22015.1"/>
    <property type="molecule type" value="Genomic_DNA"/>
</dbReference>
<dbReference type="InterPro" id="IPR052295">
    <property type="entry name" value="Odorant-binding_protein"/>
</dbReference>
<reference evidence="8" key="1">
    <citation type="submission" date="2018-04" db="EMBL/GenBank/DDBJ databases">
        <authorList>
            <person name="Go L.Y."/>
            <person name="Mitchell J.A."/>
        </authorList>
    </citation>
    <scope>NUCLEOTIDE SEQUENCE</scope>
    <source>
        <tissue evidence="8">Whole organism</tissue>
    </source>
</reference>
<evidence type="ECO:0000256" key="6">
    <source>
        <dbReference type="ARBA" id="ARBA00022725"/>
    </source>
</evidence>
<dbReference type="GO" id="GO:0005549">
    <property type="term" value="F:odorant binding"/>
    <property type="evidence" value="ECO:0007669"/>
    <property type="project" value="InterPro"/>
</dbReference>
<comment type="subcellular location">
    <subcellularLocation>
        <location evidence="1">Secreted</location>
    </subcellularLocation>
</comment>
<evidence type="ECO:0000256" key="2">
    <source>
        <dbReference type="ARBA" id="ARBA00008098"/>
    </source>
</evidence>
<organism evidence="9">
    <name type="scientific">Culicoides sonorensis</name>
    <name type="common">Biting midge</name>
    <dbReference type="NCBI Taxonomy" id="179676"/>
    <lineage>
        <taxon>Eukaryota</taxon>
        <taxon>Metazoa</taxon>
        <taxon>Ecdysozoa</taxon>
        <taxon>Arthropoda</taxon>
        <taxon>Hexapoda</taxon>
        <taxon>Insecta</taxon>
        <taxon>Pterygota</taxon>
        <taxon>Neoptera</taxon>
        <taxon>Endopterygota</taxon>
        <taxon>Diptera</taxon>
        <taxon>Nematocera</taxon>
        <taxon>Chironomoidea</taxon>
        <taxon>Ceratopogonidae</taxon>
        <taxon>Ceratopogoninae</taxon>
        <taxon>Culicoides</taxon>
        <taxon>Monoculicoides</taxon>
    </lineage>
</organism>
<dbReference type="InterPro" id="IPR036728">
    <property type="entry name" value="PBP_GOBP_sf"/>
</dbReference>
<sequence>MSSGAYPQLHGFTLNRISCFSKMVKIRVHLVILIQILCFNQFLKTTSVYGTIQSYDCSLPPPDVFMDTCCEFPVLYDEQTYRNCWTTWQTPGVLNLIVGGGISGGAGGCVAECFFNQTGVYDGDSIDLSKLTDMVSRNVPFNNPYFDVVMTALEKCVNQANMRRPRFLLIKHSPDIIMHRKNCNPISGYTLTCISMHILTNCPKSERKNGKGCDDYIGYFNYCNSPI</sequence>
<keyword evidence="5" id="KW-0716">Sensory transduction</keyword>
<evidence type="ECO:0000313" key="9">
    <source>
        <dbReference type="EMBL" id="SSX22015.1"/>
    </source>
</evidence>
<dbReference type="InterPro" id="IPR054577">
    <property type="entry name" value="OBP47-like_dom"/>
</dbReference>
<accession>A0A336LVQ2</accession>
<name>A0A336LVQ2_CULSO</name>
<dbReference type="GO" id="GO:0007608">
    <property type="term" value="P:sensory perception of smell"/>
    <property type="evidence" value="ECO:0007669"/>
    <property type="project" value="UniProtKB-KW"/>
</dbReference>
<evidence type="ECO:0000259" key="7">
    <source>
        <dbReference type="Pfam" id="PF22651"/>
    </source>
</evidence>
<evidence type="ECO:0000313" key="8">
    <source>
        <dbReference type="EMBL" id="SSX01635.1"/>
    </source>
</evidence>
<dbReference type="PANTHER" id="PTHR21066:SF3">
    <property type="entry name" value="IP02236P"/>
    <property type="match status" value="1"/>
</dbReference>
<gene>
    <name evidence="9" type="primary">CSON005849</name>
</gene>
<dbReference type="SUPFAM" id="SSF47565">
    <property type="entry name" value="Insect pheromone/odorant-binding proteins"/>
    <property type="match status" value="1"/>
</dbReference>
<dbReference type="PANTHER" id="PTHR21066">
    <property type="entry name" value="ODORANT-BINDING PROTEIN 59A-RELATED"/>
    <property type="match status" value="1"/>
</dbReference>